<sequence length="476" mass="50883">MTEQTIPATTGSTADAGDAGYRKALKPRHVNMIAIGGAIGTGLFLGAGGRLAQAGPALAIVYAVCGLFAFFVVRALGELILYRPSSGAFVSYAREFMGEKGAYLAGWMHFLNWSTTGIADITAIALYAHFWSFFSPVPQWVLALIALAVVLTLNLVSVKLFGEMEFWFAIVKVAALVLFMVIGIFLLVTQTPVDGVAGGPQLIADHGGIFPAGLLPMVLIVQGVVFAYASVELVGVAAGETEHPEKIMPKAINSIMWRILVFYVGSVVLLAMLLPWSSYTKDQSPFVTVLSHLGVPAADSVMNLVVLTAALSSLNSGLYSTGRILRSMAMAGSAPKFTGVMNRNHVPYGGILLTAAVCVLGVGLNYLVPKEAFDIVLNFAAIGILATWAIIVLCHLLFVRRAKRDGVERPSFRLPFSPWTEIATLVFLAAVVVLMGFDETGRITLLALPAIAVALVVGWFGVRKRIDMRAFDKEGM</sequence>
<feature type="transmembrane region" description="Helical" evidence="9">
    <location>
        <begin position="208"/>
        <end position="234"/>
    </location>
</feature>
<keyword evidence="5 9" id="KW-0812">Transmembrane</keyword>
<dbReference type="PIRSF" id="PIRSF006060">
    <property type="entry name" value="AA_transporter"/>
    <property type="match status" value="1"/>
</dbReference>
<gene>
    <name evidence="11" type="ORF">H480_37605</name>
</gene>
<organism evidence="11 12">
    <name type="scientific">Amycolatopsis vancoresmycina DSM 44592</name>
    <dbReference type="NCBI Taxonomy" id="1292037"/>
    <lineage>
        <taxon>Bacteria</taxon>
        <taxon>Bacillati</taxon>
        <taxon>Actinomycetota</taxon>
        <taxon>Actinomycetes</taxon>
        <taxon>Pseudonocardiales</taxon>
        <taxon>Pseudonocardiaceae</taxon>
        <taxon>Amycolatopsis</taxon>
    </lineage>
</organism>
<keyword evidence="4" id="KW-1003">Cell membrane</keyword>
<dbReference type="InterPro" id="IPR004841">
    <property type="entry name" value="AA-permease/SLC12A_dom"/>
</dbReference>
<evidence type="ECO:0000256" key="1">
    <source>
        <dbReference type="ARBA" id="ARBA00004651"/>
    </source>
</evidence>
<feature type="transmembrane region" description="Helical" evidence="9">
    <location>
        <begin position="30"/>
        <end position="47"/>
    </location>
</feature>
<proteinExistence type="inferred from homology"/>
<dbReference type="GO" id="GO:0006865">
    <property type="term" value="P:amino acid transport"/>
    <property type="evidence" value="ECO:0007669"/>
    <property type="project" value="UniProtKB-KW"/>
</dbReference>
<feature type="transmembrane region" description="Helical" evidence="9">
    <location>
        <begin position="375"/>
        <end position="398"/>
    </location>
</feature>
<dbReference type="PROSITE" id="PS00218">
    <property type="entry name" value="AMINO_ACID_PERMEASE_1"/>
    <property type="match status" value="1"/>
</dbReference>
<evidence type="ECO:0000256" key="8">
    <source>
        <dbReference type="ARBA" id="ARBA00023136"/>
    </source>
</evidence>
<protein>
    <submittedName>
        <fullName evidence="11">L-asparagine permease AnsP</fullName>
    </submittedName>
</protein>
<evidence type="ECO:0000256" key="9">
    <source>
        <dbReference type="SAM" id="Phobius"/>
    </source>
</evidence>
<feature type="transmembrane region" description="Helical" evidence="9">
    <location>
        <begin position="443"/>
        <end position="462"/>
    </location>
</feature>
<evidence type="ECO:0000256" key="3">
    <source>
        <dbReference type="ARBA" id="ARBA00022448"/>
    </source>
</evidence>
<evidence type="ECO:0000256" key="6">
    <source>
        <dbReference type="ARBA" id="ARBA00022970"/>
    </source>
</evidence>
<dbReference type="PATRIC" id="fig|1292037.4.peg.7062"/>
<feature type="domain" description="Amino acid permease/ SLC12A" evidence="10">
    <location>
        <begin position="29"/>
        <end position="466"/>
    </location>
</feature>
<evidence type="ECO:0000256" key="2">
    <source>
        <dbReference type="ARBA" id="ARBA00008583"/>
    </source>
</evidence>
<feature type="transmembrane region" description="Helical" evidence="9">
    <location>
        <begin position="301"/>
        <end position="325"/>
    </location>
</feature>
<dbReference type="RefSeq" id="WP_004560397.1">
    <property type="nucleotide sequence ID" value="NZ_AOUO01000636.1"/>
</dbReference>
<evidence type="ECO:0000256" key="7">
    <source>
        <dbReference type="ARBA" id="ARBA00022989"/>
    </source>
</evidence>
<dbReference type="AlphaFoldDB" id="R1HSL2"/>
<accession>R1HSL2</accession>
<dbReference type="eggNOG" id="COG1113">
    <property type="taxonomic scope" value="Bacteria"/>
</dbReference>
<dbReference type="GO" id="GO:0055085">
    <property type="term" value="P:transmembrane transport"/>
    <property type="evidence" value="ECO:0007669"/>
    <property type="project" value="InterPro"/>
</dbReference>
<feature type="transmembrane region" description="Helical" evidence="9">
    <location>
        <begin position="140"/>
        <end position="161"/>
    </location>
</feature>
<keyword evidence="8 9" id="KW-0472">Membrane</keyword>
<dbReference type="PANTHER" id="PTHR43495">
    <property type="entry name" value="GABA PERMEASE"/>
    <property type="match status" value="1"/>
</dbReference>
<dbReference type="Gene3D" id="1.20.1740.10">
    <property type="entry name" value="Amino acid/polyamine transporter I"/>
    <property type="match status" value="1"/>
</dbReference>
<dbReference type="Pfam" id="PF00324">
    <property type="entry name" value="AA_permease"/>
    <property type="match status" value="1"/>
</dbReference>
<comment type="subcellular location">
    <subcellularLocation>
        <location evidence="1">Cell membrane</location>
        <topology evidence="1">Multi-pass membrane protein</topology>
    </subcellularLocation>
</comment>
<comment type="caution">
    <text evidence="11">The sequence shown here is derived from an EMBL/GenBank/DDBJ whole genome shotgun (WGS) entry which is preliminary data.</text>
</comment>
<dbReference type="GO" id="GO:0005886">
    <property type="term" value="C:plasma membrane"/>
    <property type="evidence" value="ECO:0007669"/>
    <property type="project" value="UniProtKB-SubCell"/>
</dbReference>
<dbReference type="InterPro" id="IPR004840">
    <property type="entry name" value="Amino_acid_permease_CS"/>
</dbReference>
<keyword evidence="12" id="KW-1185">Reference proteome</keyword>
<feature type="transmembrane region" description="Helical" evidence="9">
    <location>
        <begin position="166"/>
        <end position="188"/>
    </location>
</feature>
<evidence type="ECO:0000313" key="11">
    <source>
        <dbReference type="EMBL" id="EOD63326.1"/>
    </source>
</evidence>
<evidence type="ECO:0000259" key="10">
    <source>
        <dbReference type="Pfam" id="PF00324"/>
    </source>
</evidence>
<feature type="transmembrane region" description="Helical" evidence="9">
    <location>
        <begin position="346"/>
        <end position="369"/>
    </location>
</feature>
<feature type="transmembrane region" description="Helical" evidence="9">
    <location>
        <begin position="102"/>
        <end position="128"/>
    </location>
</feature>
<feature type="transmembrane region" description="Helical" evidence="9">
    <location>
        <begin position="255"/>
        <end position="276"/>
    </location>
</feature>
<dbReference type="FunFam" id="1.20.1740.10:FF:000001">
    <property type="entry name" value="Amino acid permease"/>
    <property type="match status" value="1"/>
</dbReference>
<keyword evidence="3" id="KW-0813">Transport</keyword>
<keyword evidence="7 9" id="KW-1133">Transmembrane helix</keyword>
<reference evidence="11 12" key="1">
    <citation type="submission" date="2013-02" db="EMBL/GenBank/DDBJ databases">
        <title>Draft genome sequence of Amycolatopsis vancoresmycina strain DSM 44592T.</title>
        <authorList>
            <person name="Kumar S."/>
            <person name="Kaur N."/>
            <person name="Kaur C."/>
            <person name="Raghava G.P.S."/>
            <person name="Mayilraj S."/>
        </authorList>
    </citation>
    <scope>NUCLEOTIDE SEQUENCE [LARGE SCALE GENOMIC DNA]</scope>
    <source>
        <strain evidence="11 12">DSM 44592</strain>
    </source>
</reference>
<dbReference type="OrthoDB" id="5297508at2"/>
<evidence type="ECO:0000256" key="4">
    <source>
        <dbReference type="ARBA" id="ARBA00022475"/>
    </source>
</evidence>
<feature type="transmembrane region" description="Helical" evidence="9">
    <location>
        <begin position="419"/>
        <end position="437"/>
    </location>
</feature>
<dbReference type="EMBL" id="AOUO01000636">
    <property type="protein sequence ID" value="EOD63326.1"/>
    <property type="molecule type" value="Genomic_DNA"/>
</dbReference>
<evidence type="ECO:0000256" key="5">
    <source>
        <dbReference type="ARBA" id="ARBA00022692"/>
    </source>
</evidence>
<keyword evidence="6" id="KW-0029">Amino-acid transport</keyword>
<name>R1HSL2_9PSEU</name>
<comment type="similarity">
    <text evidence="2">Belongs to the amino acid-polyamine-organocation (APC) superfamily. Amino acid transporter (AAT) (TC 2.A.3.1) family.</text>
</comment>
<dbReference type="Proteomes" id="UP000014139">
    <property type="component" value="Unassembled WGS sequence"/>
</dbReference>
<dbReference type="PANTHER" id="PTHR43495:SF1">
    <property type="entry name" value="L-ASPARAGINE PERMEASE"/>
    <property type="match status" value="1"/>
</dbReference>
<evidence type="ECO:0000313" key="12">
    <source>
        <dbReference type="Proteomes" id="UP000014139"/>
    </source>
</evidence>
<feature type="transmembrane region" description="Helical" evidence="9">
    <location>
        <begin position="59"/>
        <end position="81"/>
    </location>
</feature>